<dbReference type="InterPro" id="IPR009003">
    <property type="entry name" value="Peptidase_S1_PA"/>
</dbReference>
<protein>
    <submittedName>
        <fullName evidence="2">Peptidase S1 domain-containing protein</fullName>
    </submittedName>
</protein>
<dbReference type="Gene3D" id="2.40.10.10">
    <property type="entry name" value="Trypsin-like serine proteases"/>
    <property type="match status" value="1"/>
</dbReference>
<dbReference type="WBParaSite" id="nRc.2.0.1.t41583-RA">
    <property type="protein sequence ID" value="nRc.2.0.1.t41583-RA"/>
    <property type="gene ID" value="nRc.2.0.1.g41583"/>
</dbReference>
<dbReference type="SUPFAM" id="SSF50494">
    <property type="entry name" value="Trypsin-like serine proteases"/>
    <property type="match status" value="1"/>
</dbReference>
<reference evidence="2" key="1">
    <citation type="submission" date="2022-11" db="UniProtKB">
        <authorList>
            <consortium name="WormBaseParasite"/>
        </authorList>
    </citation>
    <scope>IDENTIFICATION</scope>
</reference>
<accession>A0A915KS39</accession>
<dbReference type="Proteomes" id="UP000887565">
    <property type="component" value="Unplaced"/>
</dbReference>
<evidence type="ECO:0000313" key="1">
    <source>
        <dbReference type="Proteomes" id="UP000887565"/>
    </source>
</evidence>
<evidence type="ECO:0000313" key="2">
    <source>
        <dbReference type="WBParaSite" id="nRc.2.0.1.t41583-RA"/>
    </source>
</evidence>
<name>A0A915KS39_ROMCU</name>
<sequence length="45" mass="4699">MGRLTRREGSYGFCGAFLVTSPINDLSGVSSDIVLTAAHCVPDGK</sequence>
<keyword evidence="1" id="KW-1185">Reference proteome</keyword>
<dbReference type="InterPro" id="IPR043504">
    <property type="entry name" value="Peptidase_S1_PA_chymotrypsin"/>
</dbReference>
<dbReference type="AlphaFoldDB" id="A0A915KS39"/>
<organism evidence="1 2">
    <name type="scientific">Romanomermis culicivorax</name>
    <name type="common">Nematode worm</name>
    <dbReference type="NCBI Taxonomy" id="13658"/>
    <lineage>
        <taxon>Eukaryota</taxon>
        <taxon>Metazoa</taxon>
        <taxon>Ecdysozoa</taxon>
        <taxon>Nematoda</taxon>
        <taxon>Enoplea</taxon>
        <taxon>Dorylaimia</taxon>
        <taxon>Mermithida</taxon>
        <taxon>Mermithoidea</taxon>
        <taxon>Mermithidae</taxon>
        <taxon>Romanomermis</taxon>
    </lineage>
</organism>
<proteinExistence type="predicted"/>